<dbReference type="CDD" id="cd03172">
    <property type="entry name" value="SORL_classII"/>
    <property type="match status" value="1"/>
</dbReference>
<dbReference type="NCBIfam" id="TIGR00332">
    <property type="entry name" value="neela_ferrous"/>
    <property type="match status" value="1"/>
</dbReference>
<evidence type="ECO:0000259" key="6">
    <source>
        <dbReference type="Pfam" id="PF01880"/>
    </source>
</evidence>
<keyword evidence="2" id="KW-0813">Transport</keyword>
<comment type="similarity">
    <text evidence="1">Belongs to the desulfoferrodoxin family.</text>
</comment>
<organism evidence="7">
    <name type="scientific">Veillonella ratti</name>
    <dbReference type="NCBI Taxonomy" id="103892"/>
    <lineage>
        <taxon>Bacteria</taxon>
        <taxon>Bacillati</taxon>
        <taxon>Bacillota</taxon>
        <taxon>Negativicutes</taxon>
        <taxon>Veillonellales</taxon>
        <taxon>Veillonellaceae</taxon>
        <taxon>Veillonella</taxon>
    </lineage>
</organism>
<dbReference type="GO" id="GO:0005506">
    <property type="term" value="F:iron ion binding"/>
    <property type="evidence" value="ECO:0007669"/>
    <property type="project" value="InterPro"/>
</dbReference>
<protein>
    <submittedName>
        <fullName evidence="7">Superoxide reductase</fullName>
        <ecNumber evidence="7">1.15.1.2</ecNumber>
    </submittedName>
</protein>
<evidence type="ECO:0000256" key="4">
    <source>
        <dbReference type="ARBA" id="ARBA00022982"/>
    </source>
</evidence>
<evidence type="ECO:0000256" key="1">
    <source>
        <dbReference type="ARBA" id="ARBA00005941"/>
    </source>
</evidence>
<dbReference type="SUPFAM" id="SSF49367">
    <property type="entry name" value="Superoxide reductase-like"/>
    <property type="match status" value="1"/>
</dbReference>
<evidence type="ECO:0000256" key="3">
    <source>
        <dbReference type="ARBA" id="ARBA00022723"/>
    </source>
</evidence>
<dbReference type="InterPro" id="IPR036073">
    <property type="entry name" value="Desulfoferrodoxin_Fe-bd_dom_sf"/>
</dbReference>
<dbReference type="Pfam" id="PF01880">
    <property type="entry name" value="Desulfoferrodox"/>
    <property type="match status" value="1"/>
</dbReference>
<dbReference type="PANTHER" id="PTHR36541:SF1">
    <property type="entry name" value="SUPEROXIDE REDUCTASE-RELATED"/>
    <property type="match status" value="1"/>
</dbReference>
<sequence>MTKGVISMAVTNYVKSADFKNEKHVPVITAPDTVKAGEKVHIELEVGKDIAHPNTTEHHISWIKLYYVEEGTTLPYEVARLEFNVHGEAAAGANEGPVYAEAAGVVVASFKKSGKLIATSYCNIHGLWESEKDIVVQ</sequence>
<evidence type="ECO:0000256" key="2">
    <source>
        <dbReference type="ARBA" id="ARBA00022448"/>
    </source>
</evidence>
<evidence type="ECO:0000256" key="5">
    <source>
        <dbReference type="ARBA" id="ARBA00023004"/>
    </source>
</evidence>
<accession>A0A6N3DEQ7</accession>
<dbReference type="InterPro" id="IPR002742">
    <property type="entry name" value="Desulfoferrodoxin_Fe-bd_dom"/>
</dbReference>
<keyword evidence="7" id="KW-0560">Oxidoreductase</keyword>
<dbReference type="InterPro" id="IPR051233">
    <property type="entry name" value="Desulfoferrodoxin_SOR"/>
</dbReference>
<dbReference type="AlphaFoldDB" id="A0A6N3DEQ7"/>
<keyword evidence="5" id="KW-0408">Iron</keyword>
<name>A0A6N3DEQ7_9FIRM</name>
<gene>
    <name evidence="7" type="ORF">VRLFYP33_01524</name>
</gene>
<reference evidence="7" key="1">
    <citation type="submission" date="2019-11" db="EMBL/GenBank/DDBJ databases">
        <authorList>
            <person name="Feng L."/>
        </authorList>
    </citation>
    <scope>NUCLEOTIDE SEQUENCE</scope>
    <source>
        <strain evidence="7">VrattiLFYP33</strain>
    </source>
</reference>
<keyword evidence="4" id="KW-0249">Electron transport</keyword>
<dbReference type="EC" id="1.15.1.2" evidence="7"/>
<keyword evidence="3" id="KW-0479">Metal-binding</keyword>
<proteinExistence type="inferred from homology"/>
<dbReference type="Gene3D" id="2.60.40.730">
    <property type="entry name" value="SOR catalytic domain"/>
    <property type="match status" value="1"/>
</dbReference>
<dbReference type="GO" id="GO:0050605">
    <property type="term" value="F:superoxide reductase activity"/>
    <property type="evidence" value="ECO:0007669"/>
    <property type="project" value="UniProtKB-EC"/>
</dbReference>
<evidence type="ECO:0000313" key="7">
    <source>
        <dbReference type="EMBL" id="VYU23933.1"/>
    </source>
</evidence>
<dbReference type="EMBL" id="CACRUX010000055">
    <property type="protein sequence ID" value="VYU23933.1"/>
    <property type="molecule type" value="Genomic_DNA"/>
</dbReference>
<feature type="domain" description="Desulfoferrodoxin ferrous iron-binding" evidence="6">
    <location>
        <begin position="17"/>
        <end position="130"/>
    </location>
</feature>
<dbReference type="PANTHER" id="PTHR36541">
    <property type="entry name" value="SUPEROXIDE REDUCTASE-RELATED"/>
    <property type="match status" value="1"/>
</dbReference>